<dbReference type="HAMAP" id="MF_00657">
    <property type="entry name" value="Hydroxyl_YbiX"/>
    <property type="match status" value="1"/>
</dbReference>
<dbReference type="InterPro" id="IPR044862">
    <property type="entry name" value="Pro_4_hyd_alph_FE2OG_OXY"/>
</dbReference>
<dbReference type="NCBIfam" id="NF003975">
    <property type="entry name" value="PRK05467.1-4"/>
    <property type="match status" value="1"/>
</dbReference>
<dbReference type="NCBIfam" id="NF003974">
    <property type="entry name" value="PRK05467.1-3"/>
    <property type="match status" value="1"/>
</dbReference>
<evidence type="ECO:0000256" key="2">
    <source>
        <dbReference type="ARBA" id="ARBA00022723"/>
    </source>
</evidence>
<comment type="cofactor">
    <cofactor evidence="7">
        <name>Fe(2+)</name>
        <dbReference type="ChEBI" id="CHEBI:29033"/>
    </cofactor>
    <text evidence="7">Binds 1 Fe(2+) ion per subunit.</text>
</comment>
<dbReference type="GO" id="GO:0006974">
    <property type="term" value="P:DNA damage response"/>
    <property type="evidence" value="ECO:0007669"/>
    <property type="project" value="TreeGrafter"/>
</dbReference>
<dbReference type="GO" id="GO:0006879">
    <property type="term" value="P:intracellular iron ion homeostasis"/>
    <property type="evidence" value="ECO:0007669"/>
    <property type="project" value="TreeGrafter"/>
</dbReference>
<evidence type="ECO:0000313" key="9">
    <source>
        <dbReference type="EMBL" id="PWV65539.1"/>
    </source>
</evidence>
<evidence type="ECO:0000256" key="5">
    <source>
        <dbReference type="ARBA" id="ARBA00023002"/>
    </source>
</evidence>
<name>A0A317N458_9GAMM</name>
<evidence type="ECO:0000313" key="10">
    <source>
        <dbReference type="Proteomes" id="UP000246569"/>
    </source>
</evidence>
<dbReference type="AlphaFoldDB" id="A0A317N458"/>
<dbReference type="GO" id="GO:0005506">
    <property type="term" value="F:iron ion binding"/>
    <property type="evidence" value="ECO:0007669"/>
    <property type="project" value="UniProtKB-UniRule"/>
</dbReference>
<feature type="binding site" evidence="7">
    <location>
        <position position="98"/>
    </location>
    <ligand>
        <name>Fe cation</name>
        <dbReference type="ChEBI" id="CHEBI:24875"/>
    </ligand>
</feature>
<dbReference type="PANTHER" id="PTHR41536">
    <property type="entry name" value="PKHD-TYPE HYDROXYLASE YBIX"/>
    <property type="match status" value="1"/>
</dbReference>
<evidence type="ECO:0000256" key="1">
    <source>
        <dbReference type="ARBA" id="ARBA00001961"/>
    </source>
</evidence>
<feature type="domain" description="Fe2OG dioxygenase" evidence="8">
    <location>
        <begin position="78"/>
        <end position="178"/>
    </location>
</feature>
<evidence type="ECO:0000256" key="4">
    <source>
        <dbReference type="ARBA" id="ARBA00022964"/>
    </source>
</evidence>
<dbReference type="EMBL" id="QGTJ01000001">
    <property type="protein sequence ID" value="PWV65539.1"/>
    <property type="molecule type" value="Genomic_DNA"/>
</dbReference>
<dbReference type="Pfam" id="PF13640">
    <property type="entry name" value="2OG-FeII_Oxy_3"/>
    <property type="match status" value="1"/>
</dbReference>
<organism evidence="9 10">
    <name type="scientific">Plasticicumulans acidivorans</name>
    <dbReference type="NCBI Taxonomy" id="886464"/>
    <lineage>
        <taxon>Bacteria</taxon>
        <taxon>Pseudomonadati</taxon>
        <taxon>Pseudomonadota</taxon>
        <taxon>Gammaproteobacteria</taxon>
        <taxon>Candidatus Competibacteraceae</taxon>
        <taxon>Plasticicumulans</taxon>
    </lineage>
</organism>
<keyword evidence="4 7" id="KW-0223">Dioxygenase</keyword>
<dbReference type="InterPro" id="IPR005123">
    <property type="entry name" value="Oxoglu/Fe-dep_dioxygenase_dom"/>
</dbReference>
<dbReference type="SMART" id="SM00702">
    <property type="entry name" value="P4Hc"/>
    <property type="match status" value="1"/>
</dbReference>
<keyword evidence="10" id="KW-1185">Reference proteome</keyword>
<feature type="binding site" evidence="7">
    <location>
        <position position="96"/>
    </location>
    <ligand>
        <name>Fe cation</name>
        <dbReference type="ChEBI" id="CHEBI:24875"/>
    </ligand>
</feature>
<feature type="binding site" evidence="7">
    <location>
        <position position="159"/>
    </location>
    <ligand>
        <name>Fe cation</name>
        <dbReference type="ChEBI" id="CHEBI:24875"/>
    </ligand>
</feature>
<keyword evidence="3 7" id="KW-0847">Vitamin C</keyword>
<dbReference type="NCBIfam" id="NF003973">
    <property type="entry name" value="PRK05467.1-2"/>
    <property type="match status" value="1"/>
</dbReference>
<dbReference type="OrthoDB" id="9812472at2"/>
<dbReference type="PROSITE" id="PS51471">
    <property type="entry name" value="FE2OG_OXY"/>
    <property type="match status" value="1"/>
</dbReference>
<gene>
    <name evidence="9" type="ORF">C7443_10122</name>
</gene>
<dbReference type="Pfam" id="PF18331">
    <property type="entry name" value="PKHD_C"/>
    <property type="match status" value="1"/>
</dbReference>
<dbReference type="InterPro" id="IPR041097">
    <property type="entry name" value="PKHD_C"/>
</dbReference>
<dbReference type="Gene3D" id="2.60.120.620">
    <property type="entry name" value="q2cbj1_9rhob like domain"/>
    <property type="match status" value="1"/>
</dbReference>
<dbReference type="SUPFAM" id="SSF51197">
    <property type="entry name" value="Clavaminate synthase-like"/>
    <property type="match status" value="1"/>
</dbReference>
<dbReference type="GO" id="GO:0031418">
    <property type="term" value="F:L-ascorbic acid binding"/>
    <property type="evidence" value="ECO:0007669"/>
    <property type="project" value="UniProtKB-KW"/>
</dbReference>
<evidence type="ECO:0000256" key="7">
    <source>
        <dbReference type="HAMAP-Rule" id="MF_00657"/>
    </source>
</evidence>
<accession>A0A317N458</accession>
<dbReference type="InterPro" id="IPR023550">
    <property type="entry name" value="PKHD_hydroxylase"/>
</dbReference>
<keyword evidence="2 7" id="KW-0479">Metal-binding</keyword>
<dbReference type="RefSeq" id="WP_110016546.1">
    <property type="nucleotide sequence ID" value="NZ_QGTJ01000001.1"/>
</dbReference>
<evidence type="ECO:0000256" key="6">
    <source>
        <dbReference type="ARBA" id="ARBA00023004"/>
    </source>
</evidence>
<dbReference type="Gene3D" id="4.10.860.20">
    <property type="entry name" value="Rabenosyn, Rab binding domain"/>
    <property type="match status" value="1"/>
</dbReference>
<dbReference type="InterPro" id="IPR006620">
    <property type="entry name" value="Pro_4_hyd_alph"/>
</dbReference>
<feature type="binding site" evidence="7">
    <location>
        <position position="169"/>
    </location>
    <ligand>
        <name>2-oxoglutarate</name>
        <dbReference type="ChEBI" id="CHEBI:16810"/>
    </ligand>
</feature>
<evidence type="ECO:0000256" key="3">
    <source>
        <dbReference type="ARBA" id="ARBA00022896"/>
    </source>
</evidence>
<proteinExistence type="inferred from homology"/>
<keyword evidence="6 7" id="KW-0408">Iron</keyword>
<comment type="cofactor">
    <cofactor evidence="1 7">
        <name>L-ascorbate</name>
        <dbReference type="ChEBI" id="CHEBI:38290"/>
    </cofactor>
</comment>
<dbReference type="GO" id="GO:0016706">
    <property type="term" value="F:2-oxoglutarate-dependent dioxygenase activity"/>
    <property type="evidence" value="ECO:0007669"/>
    <property type="project" value="UniProtKB-UniRule"/>
</dbReference>
<evidence type="ECO:0000259" key="8">
    <source>
        <dbReference type="PROSITE" id="PS51471"/>
    </source>
</evidence>
<dbReference type="Proteomes" id="UP000246569">
    <property type="component" value="Unassembled WGS sequence"/>
</dbReference>
<reference evidence="9 10" key="1">
    <citation type="submission" date="2018-05" db="EMBL/GenBank/DDBJ databases">
        <title>Genomic Encyclopedia of Type Strains, Phase IV (KMG-IV): sequencing the most valuable type-strain genomes for metagenomic binning, comparative biology and taxonomic classification.</title>
        <authorList>
            <person name="Goeker M."/>
        </authorList>
    </citation>
    <scope>NUCLEOTIDE SEQUENCE [LARGE SCALE GENOMIC DNA]</scope>
    <source>
        <strain evidence="9 10">DSM 23606</strain>
    </source>
</reference>
<protein>
    <submittedName>
        <fullName evidence="9">PKHD-type hydroxylase</fullName>
    </submittedName>
</protein>
<sequence length="226" mass="24788">MLLHIPEVLSRAQVAHCRALMAGAEWVDGRATAGHQSAQVKRNLQLPEGSPAARELGELVLAALERNALFITAALPQRVFPPLFNCYQGGMDFGNHVDNAIRTITGSNTRVRTDVSATLFLSDPQDYDGGELTVDDCYGAHTVKLPAGDMVIYPSTSLHRVTPVTRGARIAAFFWTQSLVRDDARRTLLFDMDLAIQRLRAQGADSEAIVSLTGSYHNLLRMWAQT</sequence>
<comment type="caution">
    <text evidence="9">The sequence shown here is derived from an EMBL/GenBank/DDBJ whole genome shotgun (WGS) entry which is preliminary data.</text>
</comment>
<keyword evidence="5 7" id="KW-0560">Oxidoreductase</keyword>
<dbReference type="PANTHER" id="PTHR41536:SF1">
    <property type="entry name" value="PKHD-TYPE HYDROXYLASE YBIX"/>
    <property type="match status" value="1"/>
</dbReference>